<dbReference type="SUPFAM" id="SSF48317">
    <property type="entry name" value="Acid phosphatase/Vanadium-dependent haloperoxidase"/>
    <property type="match status" value="1"/>
</dbReference>
<dbReference type="InterPro" id="IPR052559">
    <property type="entry name" value="V-haloperoxidase"/>
</dbReference>
<feature type="chain" id="PRO_5046928205" evidence="1">
    <location>
        <begin position="38"/>
        <end position="435"/>
    </location>
</feature>
<dbReference type="Gene3D" id="1.10.606.20">
    <property type="match status" value="1"/>
</dbReference>
<gene>
    <name evidence="2" type="ORF">GCM10009544_63190</name>
</gene>
<name>A0ABN1BBN1_9ACTN</name>
<protein>
    <submittedName>
        <fullName evidence="2">Vanadium-dependent haloperoxidase</fullName>
    </submittedName>
</protein>
<sequence length="435" mass="46802">MGEKKSVPFSVSRVAARAGAAALVVLALAAAPAAAPAGATGNSASSGAARNAVEEWSAVAVDTVETDARRPVPETFIWYAFVSTAMYNAVVGVEGRYAPYRWDGHGPRTASPAAAAAAAAHRVLLTYFPASKNRLDAAYAASLKAVPDGRAEDEGVAFGERAAAHTVRSRKDDGRYAPVGFPAEPAPGVWRPTPPAYERFDSAWMGRLRPMTLRSPGQLRPGRPPALTSARYAKDLAELKALGAKHGSRRTPRQTDTARFFSGNLHFQEALRDRAARYGLDLTETVRLLAVANSAMADAIVTAWDSKLHYGTWRPVTAIHQARTDGNPATTPDPAWEPFIPTPNHPDYLSGHATVGGALTRSLTLLFGTPRVDLTFRSQATGTTRHYAHADDYNRDVVDARVWEGVHTRTADVVGNRTGAKIAEWGFAHYFRPVR</sequence>
<proteinExistence type="predicted"/>
<reference evidence="2 3" key="1">
    <citation type="journal article" date="2019" name="Int. J. Syst. Evol. Microbiol.">
        <title>The Global Catalogue of Microorganisms (GCM) 10K type strain sequencing project: providing services to taxonomists for standard genome sequencing and annotation.</title>
        <authorList>
            <consortium name="The Broad Institute Genomics Platform"/>
            <consortium name="The Broad Institute Genome Sequencing Center for Infectious Disease"/>
            <person name="Wu L."/>
            <person name="Ma J."/>
        </authorList>
    </citation>
    <scope>NUCLEOTIDE SEQUENCE [LARGE SCALE GENOMIC DNA]</scope>
    <source>
        <strain evidence="2 3">JCM 10649</strain>
    </source>
</reference>
<evidence type="ECO:0000313" key="2">
    <source>
        <dbReference type="EMBL" id="GAA0494343.1"/>
    </source>
</evidence>
<keyword evidence="1" id="KW-0732">Signal</keyword>
<organism evidence="2 3">
    <name type="scientific">Streptomyces stramineus</name>
    <dbReference type="NCBI Taxonomy" id="173861"/>
    <lineage>
        <taxon>Bacteria</taxon>
        <taxon>Bacillati</taxon>
        <taxon>Actinomycetota</taxon>
        <taxon>Actinomycetes</taxon>
        <taxon>Kitasatosporales</taxon>
        <taxon>Streptomycetaceae</taxon>
        <taxon>Streptomyces</taxon>
    </lineage>
</organism>
<dbReference type="InterPro" id="IPR036938">
    <property type="entry name" value="PAP2/HPO_sf"/>
</dbReference>
<comment type="caution">
    <text evidence="2">The sequence shown here is derived from an EMBL/GenBank/DDBJ whole genome shotgun (WGS) entry which is preliminary data.</text>
</comment>
<dbReference type="Proteomes" id="UP001499895">
    <property type="component" value="Unassembled WGS sequence"/>
</dbReference>
<accession>A0ABN1BBN1</accession>
<dbReference type="PANTHER" id="PTHR34599:SF1">
    <property type="entry name" value="PHOSPHATIDIC ACID PHOSPHATASE TYPE 2_HALOPEROXIDASE DOMAIN-CONTAINING PROTEIN"/>
    <property type="match status" value="1"/>
</dbReference>
<keyword evidence="3" id="KW-1185">Reference proteome</keyword>
<dbReference type="EMBL" id="BAAAHB010000142">
    <property type="protein sequence ID" value="GAA0494343.1"/>
    <property type="molecule type" value="Genomic_DNA"/>
</dbReference>
<evidence type="ECO:0000313" key="3">
    <source>
        <dbReference type="Proteomes" id="UP001499895"/>
    </source>
</evidence>
<dbReference type="RefSeq" id="WP_344097515.1">
    <property type="nucleotide sequence ID" value="NZ_BAAAHB010000142.1"/>
</dbReference>
<evidence type="ECO:0000256" key="1">
    <source>
        <dbReference type="SAM" id="SignalP"/>
    </source>
</evidence>
<dbReference type="PANTHER" id="PTHR34599">
    <property type="entry name" value="PEROXIDASE-RELATED"/>
    <property type="match status" value="1"/>
</dbReference>
<feature type="signal peptide" evidence="1">
    <location>
        <begin position="1"/>
        <end position="37"/>
    </location>
</feature>
<dbReference type="CDD" id="cd03398">
    <property type="entry name" value="PAP2_haloperoxidase"/>
    <property type="match status" value="1"/>
</dbReference>